<evidence type="ECO:0000256" key="3">
    <source>
        <dbReference type="ARBA" id="ARBA00018074"/>
    </source>
</evidence>
<comment type="similarity">
    <text evidence="2 10">Belongs to the ATG9 family.</text>
</comment>
<keyword evidence="13" id="KW-1185">Reference proteome</keyword>
<dbReference type="GO" id="GO:0000422">
    <property type="term" value="P:autophagy of mitochondrion"/>
    <property type="evidence" value="ECO:0007669"/>
    <property type="project" value="TreeGrafter"/>
</dbReference>
<evidence type="ECO:0000256" key="6">
    <source>
        <dbReference type="ARBA" id="ARBA00022989"/>
    </source>
</evidence>
<evidence type="ECO:0000256" key="5">
    <source>
        <dbReference type="ARBA" id="ARBA00022692"/>
    </source>
</evidence>
<reference evidence="12 13" key="1">
    <citation type="submission" date="2022-12" db="EMBL/GenBank/DDBJ databases">
        <title>Chromosome-level genome assembly of true bugs.</title>
        <authorList>
            <person name="Ma L."/>
            <person name="Li H."/>
        </authorList>
    </citation>
    <scope>NUCLEOTIDE SEQUENCE [LARGE SCALE GENOMIC DNA]</scope>
    <source>
        <strain evidence="12">Lab_2022b</strain>
    </source>
</reference>
<feature type="transmembrane region" description="Helical" evidence="10">
    <location>
        <begin position="402"/>
        <end position="421"/>
    </location>
</feature>
<dbReference type="EMBL" id="JAPXFL010000064">
    <property type="protein sequence ID" value="KAK9496621.1"/>
    <property type="molecule type" value="Genomic_DNA"/>
</dbReference>
<feature type="compositionally biased region" description="Low complexity" evidence="11">
    <location>
        <begin position="738"/>
        <end position="750"/>
    </location>
</feature>
<evidence type="ECO:0000313" key="12">
    <source>
        <dbReference type="EMBL" id="KAK9496622.1"/>
    </source>
</evidence>
<feature type="transmembrane region" description="Helical" evidence="10">
    <location>
        <begin position="286"/>
        <end position="310"/>
    </location>
</feature>
<comment type="function">
    <text evidence="10">Phospholipid scramblase involved in autophagy. Cycles between the preautophagosomal structure/phagophore assembly site (PAS) and the cytoplasmic vesicle pool and supplies membrane for the growing autophagosome. Lipid scramblase activity plays a key role in preautophagosomal structure/phagophore assembly by distributing the phospholipids that arrive through ATG2 from the cytoplasmic to the luminal leaflet of the bilayer, thereby driving autophagosomal membrane expansion.</text>
</comment>
<proteinExistence type="inferred from homology"/>
<dbReference type="InterPro" id="IPR007241">
    <property type="entry name" value="Autophagy-rel_prot_9"/>
</dbReference>
<sequence length="766" mass="87004">MMGTFEASYQQFGTDDSEDTPQGMIHIVPDCGKAAKWNHIEDLDSFFTRVYKYHQRHGFVCMMLQEILELFQFIFVVIFSMFLFNCVDYPVLFKDQPLNSTSNAGGKLTISDVIYPADVCLNRMTGLNWSVIAVAIVFWILRAIKVLYHAFQYWDVKAFFNTALKINDCDLDNVTWHEVQRRLCEVQLEQQICIHKRELSQLDIYHRILRFKNYMVAMVNKSLLPPRFKVPFFGEVVYLSHGLKYNIELLLFWGPWSPFENNWHLKEDYKKVSKRQELASLLSKHILYVAVVNLVLCPLILLWQILYSFFNYAEVLKREPGSLGVRCWSLYGRLYLRHFNELDHELNTRLNRAYRPATKYMNIFTSPVMTVLAKNVVFVSGACLAVLLVLSVYDEDVLTVEHVLTTITILGAVVACFRALIPDEHLVWWPEHLMNAVLAHVHYLPSHWRGHAHTQSVRNEFTQLFQYKATYLLGEMISPIVTPLVLIFYLRSRALDLVDFYRSFTVQVAGVGDVCSFAQMDVRTHGDPTWNQLGPTTWSSVGDAPPEQQQPPPVVPPPYAQAEEGKTELSLIHFTLTNPEWNPPNECEGFVNEVKEQAKRQLFQDIPITVSDDQSLGSVAAGMSTLLARMGVLESSLHQASRFQNNAALGISQPPPLHHAAHASRTEGPILDRHYLHGGFAGGILGAPSLGASVFGLNEPTILGTADPIETTAMDMSINALYLHQLHQRAVQRRGGERSTTTARAAGSSAYSHERLPLLRSPNHLS</sequence>
<dbReference type="EMBL" id="JAPXFL010000064">
    <property type="protein sequence ID" value="KAK9496622.1"/>
    <property type="molecule type" value="Genomic_DNA"/>
</dbReference>
<dbReference type="GO" id="GO:0061709">
    <property type="term" value="P:reticulophagy"/>
    <property type="evidence" value="ECO:0007669"/>
    <property type="project" value="TreeGrafter"/>
</dbReference>
<organism evidence="12 13">
    <name type="scientific">Rhynocoris fuscipes</name>
    <dbReference type="NCBI Taxonomy" id="488301"/>
    <lineage>
        <taxon>Eukaryota</taxon>
        <taxon>Metazoa</taxon>
        <taxon>Ecdysozoa</taxon>
        <taxon>Arthropoda</taxon>
        <taxon>Hexapoda</taxon>
        <taxon>Insecta</taxon>
        <taxon>Pterygota</taxon>
        <taxon>Neoptera</taxon>
        <taxon>Paraneoptera</taxon>
        <taxon>Hemiptera</taxon>
        <taxon>Heteroptera</taxon>
        <taxon>Panheteroptera</taxon>
        <taxon>Cimicomorpha</taxon>
        <taxon>Reduviidae</taxon>
        <taxon>Harpactorinae</taxon>
        <taxon>Harpactorini</taxon>
        <taxon>Rhynocoris</taxon>
    </lineage>
</organism>
<gene>
    <name evidence="12" type="ORF">O3M35_013104</name>
</gene>
<evidence type="ECO:0000256" key="2">
    <source>
        <dbReference type="ARBA" id="ARBA00006185"/>
    </source>
</evidence>
<dbReference type="AlphaFoldDB" id="A0AAW1CF09"/>
<dbReference type="PANTHER" id="PTHR13038:SF10">
    <property type="entry name" value="AUTOPHAGY-RELATED PROTEIN 9"/>
    <property type="match status" value="1"/>
</dbReference>
<keyword evidence="8 10" id="KW-0445">Lipid transport</keyword>
<dbReference type="PANTHER" id="PTHR13038">
    <property type="entry name" value="APG9 AUTOPHAGY 9"/>
    <property type="match status" value="1"/>
</dbReference>
<evidence type="ECO:0000313" key="13">
    <source>
        <dbReference type="Proteomes" id="UP001461498"/>
    </source>
</evidence>
<evidence type="ECO:0000256" key="10">
    <source>
        <dbReference type="RuleBase" id="RU364027"/>
    </source>
</evidence>
<keyword evidence="9 10" id="KW-0472">Membrane</keyword>
<feature type="transmembrane region" description="Helical" evidence="10">
    <location>
        <begin position="371"/>
        <end position="390"/>
    </location>
</feature>
<evidence type="ECO:0000256" key="1">
    <source>
        <dbReference type="ARBA" id="ARBA00004511"/>
    </source>
</evidence>
<evidence type="ECO:0000256" key="8">
    <source>
        <dbReference type="ARBA" id="ARBA00023055"/>
    </source>
</evidence>
<comment type="subcellular location">
    <subcellularLocation>
        <location evidence="1 10">Preautophagosomal structure membrane</location>
        <topology evidence="1 10">Multi-pass membrane protein</topology>
    </subcellularLocation>
</comment>
<feature type="transmembrane region" description="Helical" evidence="10">
    <location>
        <begin position="59"/>
        <end position="84"/>
    </location>
</feature>
<feature type="transmembrane region" description="Helical" evidence="10">
    <location>
        <begin position="126"/>
        <end position="144"/>
    </location>
</feature>
<dbReference type="GO" id="GO:0034727">
    <property type="term" value="P:piecemeal microautophagy of the nucleus"/>
    <property type="evidence" value="ECO:0007669"/>
    <property type="project" value="TreeGrafter"/>
</dbReference>
<feature type="region of interest" description="Disordered" evidence="11">
    <location>
        <begin position="732"/>
        <end position="766"/>
    </location>
</feature>
<keyword evidence="7 10" id="KW-0072">Autophagy</keyword>
<dbReference type="Proteomes" id="UP001461498">
    <property type="component" value="Unassembled WGS sequence"/>
</dbReference>
<feature type="compositionally biased region" description="Polar residues" evidence="11">
    <location>
        <begin position="529"/>
        <end position="540"/>
    </location>
</feature>
<evidence type="ECO:0000256" key="4">
    <source>
        <dbReference type="ARBA" id="ARBA00022448"/>
    </source>
</evidence>
<evidence type="ECO:0000256" key="9">
    <source>
        <dbReference type="ARBA" id="ARBA00023136"/>
    </source>
</evidence>
<dbReference type="Pfam" id="PF04109">
    <property type="entry name" value="ATG9"/>
    <property type="match status" value="1"/>
</dbReference>
<evidence type="ECO:0000256" key="7">
    <source>
        <dbReference type="ARBA" id="ARBA00023006"/>
    </source>
</evidence>
<comment type="caution">
    <text evidence="12">The sequence shown here is derived from an EMBL/GenBank/DDBJ whole genome shotgun (WGS) entry which is preliminary data.</text>
</comment>
<protein>
    <recommendedName>
        <fullName evidence="3 10">Autophagy-related protein 9</fullName>
    </recommendedName>
</protein>
<dbReference type="GO" id="GO:0034497">
    <property type="term" value="P:protein localization to phagophore assembly site"/>
    <property type="evidence" value="ECO:0007669"/>
    <property type="project" value="TreeGrafter"/>
</dbReference>
<feature type="compositionally biased region" description="Pro residues" evidence="11">
    <location>
        <begin position="548"/>
        <end position="559"/>
    </location>
</feature>
<accession>A0AAW1CF09</accession>
<dbReference type="GO" id="GO:0005776">
    <property type="term" value="C:autophagosome"/>
    <property type="evidence" value="ECO:0007669"/>
    <property type="project" value="TreeGrafter"/>
</dbReference>
<keyword evidence="5 10" id="KW-0812">Transmembrane</keyword>
<keyword evidence="4 10" id="KW-0813">Transport</keyword>
<name>A0AAW1CF09_9HEMI</name>
<evidence type="ECO:0000256" key="11">
    <source>
        <dbReference type="SAM" id="MobiDB-lite"/>
    </source>
</evidence>
<keyword evidence="6 10" id="KW-1133">Transmembrane helix</keyword>
<feature type="region of interest" description="Disordered" evidence="11">
    <location>
        <begin position="528"/>
        <end position="559"/>
    </location>
</feature>
<feature type="transmembrane region" description="Helical" evidence="10">
    <location>
        <begin position="469"/>
        <end position="490"/>
    </location>
</feature>
<dbReference type="GO" id="GO:0006869">
    <property type="term" value="P:lipid transport"/>
    <property type="evidence" value="ECO:0007669"/>
    <property type="project" value="UniProtKB-KW"/>
</dbReference>
<dbReference type="GO" id="GO:0034045">
    <property type="term" value="C:phagophore assembly site membrane"/>
    <property type="evidence" value="ECO:0007669"/>
    <property type="project" value="UniProtKB-SubCell"/>
</dbReference>